<dbReference type="EMBL" id="GBXM01025946">
    <property type="protein sequence ID" value="JAH82631.1"/>
    <property type="molecule type" value="Transcribed_RNA"/>
</dbReference>
<keyword evidence="1" id="KW-0472">Membrane</keyword>
<proteinExistence type="predicted"/>
<sequence length="65" mass="7473">MLGDLVFLLPVASGMDRQYFRCMYSKICIACAYVIYNTGLLTSVFVWFMPLCHLQSKLPLHQVLL</sequence>
<reference evidence="2" key="2">
    <citation type="journal article" date="2015" name="Fish Shellfish Immunol.">
        <title>Early steps in the European eel (Anguilla anguilla)-Vibrio vulnificus interaction in the gills: Role of the RtxA13 toxin.</title>
        <authorList>
            <person name="Callol A."/>
            <person name="Pajuelo D."/>
            <person name="Ebbesson L."/>
            <person name="Teles M."/>
            <person name="MacKenzie S."/>
            <person name="Amaro C."/>
        </authorList>
    </citation>
    <scope>NUCLEOTIDE SEQUENCE</scope>
</reference>
<name>A0A0E9VX37_ANGAN</name>
<evidence type="ECO:0000256" key="1">
    <source>
        <dbReference type="SAM" id="Phobius"/>
    </source>
</evidence>
<reference evidence="2" key="1">
    <citation type="submission" date="2014-11" db="EMBL/GenBank/DDBJ databases">
        <authorList>
            <person name="Amaro Gonzalez C."/>
        </authorList>
    </citation>
    <scope>NUCLEOTIDE SEQUENCE</scope>
</reference>
<protein>
    <submittedName>
        <fullName evidence="2">Uncharacterized protein</fullName>
    </submittedName>
</protein>
<evidence type="ECO:0000313" key="2">
    <source>
        <dbReference type="EMBL" id="JAH82631.1"/>
    </source>
</evidence>
<keyword evidence="1" id="KW-1133">Transmembrane helix</keyword>
<feature type="transmembrane region" description="Helical" evidence="1">
    <location>
        <begin position="27"/>
        <end position="49"/>
    </location>
</feature>
<organism evidence="2">
    <name type="scientific">Anguilla anguilla</name>
    <name type="common">European freshwater eel</name>
    <name type="synonym">Muraena anguilla</name>
    <dbReference type="NCBI Taxonomy" id="7936"/>
    <lineage>
        <taxon>Eukaryota</taxon>
        <taxon>Metazoa</taxon>
        <taxon>Chordata</taxon>
        <taxon>Craniata</taxon>
        <taxon>Vertebrata</taxon>
        <taxon>Euteleostomi</taxon>
        <taxon>Actinopterygii</taxon>
        <taxon>Neopterygii</taxon>
        <taxon>Teleostei</taxon>
        <taxon>Anguilliformes</taxon>
        <taxon>Anguillidae</taxon>
        <taxon>Anguilla</taxon>
    </lineage>
</organism>
<dbReference type="AlphaFoldDB" id="A0A0E9VX37"/>
<accession>A0A0E9VX37</accession>
<keyword evidence="1" id="KW-0812">Transmembrane</keyword>